<feature type="domain" description="Glycosyl hydrolase family 13 catalytic" evidence="1">
    <location>
        <begin position="130"/>
        <end position="482"/>
    </location>
</feature>
<dbReference type="EMBL" id="JACNJH010000041">
    <property type="protein sequence ID" value="MBC8359924.1"/>
    <property type="molecule type" value="Genomic_DNA"/>
</dbReference>
<accession>A0A8J6NLF5</accession>
<dbReference type="SUPFAM" id="SSF51445">
    <property type="entry name" value="(Trans)glycosidases"/>
    <property type="match status" value="1"/>
</dbReference>
<dbReference type="PANTHER" id="PTHR10357:SF179">
    <property type="entry name" value="NEUTRAL AND BASIC AMINO ACID TRANSPORT PROTEIN RBAT"/>
    <property type="match status" value="1"/>
</dbReference>
<dbReference type="AlphaFoldDB" id="A0A8J6NLF5"/>
<gene>
    <name evidence="2" type="ORF">H8E23_00815</name>
</gene>
<reference evidence="2 3" key="1">
    <citation type="submission" date="2020-08" db="EMBL/GenBank/DDBJ databases">
        <title>Bridging the membrane lipid divide: bacteria of the FCB group superphylum have the potential to synthesize archaeal ether lipids.</title>
        <authorList>
            <person name="Villanueva L."/>
            <person name="Von Meijenfeldt F.A.B."/>
            <person name="Westbye A.B."/>
            <person name="Yadav S."/>
            <person name="Hopmans E.C."/>
            <person name="Dutilh B.E."/>
            <person name="Sinninghe Damste J.S."/>
        </authorList>
    </citation>
    <scope>NUCLEOTIDE SEQUENCE [LARGE SCALE GENOMIC DNA]</scope>
    <source>
        <strain evidence="2">NIOZ-UU30</strain>
    </source>
</reference>
<dbReference type="GO" id="GO:0004556">
    <property type="term" value="F:alpha-amylase activity"/>
    <property type="evidence" value="ECO:0007669"/>
    <property type="project" value="TreeGrafter"/>
</dbReference>
<sequence length="1035" mass="116802">MDTAFSVIQDPAPGIHLLMFRGDTRTFTLTLSRAEKGSAWLRTNIGHAATAREEIFAEAERDESPLGRDWFDIPMKQVGDRHFEVTVPLCEVGHFEAKCFFLKAGKFTPVWPQGPNTAINVEPADTCCANIIYNAFVRQFGPNKAGGGTPDDSQKRCIQSLDNAGYTVIPKSGTFRDLIKELDFIIGELGCRIIQLLPINPTPTTYARMGRFGSPFAALSFTAVDPSLAQFDSRATPLEQFIELVDAVHERYAKVFIDIAINHTGWAAGIHEMYPEWLVRGSDGRIEVPGAWGVRWEDLTKLDYRHKDLWRYMVDVFLTWCRRGVDGFRCDAGYMIPVPIWKYIVASVRSEYPNTIFLLEGLGGKISVTRTILNQANFNWAYSELFQNYDRGQIEAYLPEAVAISQADGITVHFAETHDNLRLASRSTTYAKMRTALCALCSLQGAFGFANGVEWFATEKINVHESPSLNWGATTNQVNEIHRFNKLLKCHPAFHDQVALTLVQDGGGNHIALRRLHLPSGKKLLIVANLDDQNQTLGSWDSRLAGMDGNVFKDLLSGADIVTNASDHRHTYWLDPGQVLCLTSDSEDLDRLNRTAELNFNLPERIEKQCLRAKALDVFRYCQGTRELGEFDPDQAAQTLAKDPVDYCRMMNPVSPESRVIVWHWPRDAKREVMVPPGYFLLVRSDVSFRAGLTINNRTQAHEESLRQADGSFFALFSPLPVPAHDCTCTLDLTVYTHKGCEHLQAPLLFLPPADNAVLTHQFRRSELLRKPLSLLGTNGRGGMLRVPVAWGTLNSRYDAILAANLHPEYPEDRWIMLTRCRTWLVYQGYSQDITQGCLRSFSFDYNSRGIWHFRVPTGQGEHVLFSLRVEMASGENAVRIIFFRHSDAKEPALLADDKKIRLILRPDIEDRNLHDTTKAFRGPEHHWPASVAVHPDGFSFAPDPRRRLEVRISKGNFASEPEWQYMVYHPLEKERGLDPDSDLFSPGYFSTELSGSQHVELTAQVSKPGRQKFPAFKSIDPKKTLFGVDNTIAH</sequence>
<evidence type="ECO:0000313" key="3">
    <source>
        <dbReference type="Proteomes" id="UP000603434"/>
    </source>
</evidence>
<evidence type="ECO:0000313" key="2">
    <source>
        <dbReference type="EMBL" id="MBC8359924.1"/>
    </source>
</evidence>
<dbReference type="GO" id="GO:0009313">
    <property type="term" value="P:oligosaccharide catabolic process"/>
    <property type="evidence" value="ECO:0007669"/>
    <property type="project" value="TreeGrafter"/>
</dbReference>
<dbReference type="Pfam" id="PF12439">
    <property type="entry name" value="GDE_N"/>
    <property type="match status" value="1"/>
</dbReference>
<dbReference type="Proteomes" id="UP000603434">
    <property type="component" value="Unassembled WGS sequence"/>
</dbReference>
<dbReference type="InterPro" id="IPR006047">
    <property type="entry name" value="GH13_cat_dom"/>
</dbReference>
<proteinExistence type="predicted"/>
<dbReference type="InterPro" id="IPR024742">
    <property type="entry name" value="Glycogen_debranch_N"/>
</dbReference>
<protein>
    <submittedName>
        <fullName evidence="2">Glycogen debranching enzyme N-terminal domain-containing protein</fullName>
    </submittedName>
</protein>
<dbReference type="Gene3D" id="3.20.20.80">
    <property type="entry name" value="Glycosidases"/>
    <property type="match status" value="1"/>
</dbReference>
<evidence type="ECO:0000259" key="1">
    <source>
        <dbReference type="SMART" id="SM00642"/>
    </source>
</evidence>
<dbReference type="SMART" id="SM00642">
    <property type="entry name" value="Aamy"/>
    <property type="match status" value="1"/>
</dbReference>
<dbReference type="PANTHER" id="PTHR10357">
    <property type="entry name" value="ALPHA-AMYLASE FAMILY MEMBER"/>
    <property type="match status" value="1"/>
</dbReference>
<dbReference type="InterPro" id="IPR017853">
    <property type="entry name" value="GH"/>
</dbReference>
<feature type="non-terminal residue" evidence="2">
    <location>
        <position position="1035"/>
    </location>
</feature>
<name>A0A8J6NLF5_9BACT</name>
<organism evidence="2 3">
    <name type="scientific">Candidatus Desulfatibia profunda</name>
    <dbReference type="NCBI Taxonomy" id="2841695"/>
    <lineage>
        <taxon>Bacteria</taxon>
        <taxon>Pseudomonadati</taxon>
        <taxon>Thermodesulfobacteriota</taxon>
        <taxon>Desulfobacteria</taxon>
        <taxon>Desulfobacterales</taxon>
        <taxon>Desulfobacterales incertae sedis</taxon>
        <taxon>Candidatus Desulfatibia</taxon>
    </lineage>
</organism>
<comment type="caution">
    <text evidence="2">The sequence shown here is derived from an EMBL/GenBank/DDBJ whole genome shotgun (WGS) entry which is preliminary data.</text>
</comment>